<dbReference type="InterPro" id="IPR011527">
    <property type="entry name" value="ABC1_TM_dom"/>
</dbReference>
<dbReference type="InterPro" id="IPR050173">
    <property type="entry name" value="ABC_transporter_C-like"/>
</dbReference>
<feature type="transmembrane region" description="Helical" evidence="11">
    <location>
        <begin position="920"/>
        <end position="944"/>
    </location>
</feature>
<dbReference type="InterPro" id="IPR036640">
    <property type="entry name" value="ABC1_TM_sf"/>
</dbReference>
<evidence type="ECO:0000256" key="11">
    <source>
        <dbReference type="SAM" id="Phobius"/>
    </source>
</evidence>
<organism evidence="14 15">
    <name type="scientific">Tieghemiomyces parasiticus</name>
    <dbReference type="NCBI Taxonomy" id="78921"/>
    <lineage>
        <taxon>Eukaryota</taxon>
        <taxon>Fungi</taxon>
        <taxon>Fungi incertae sedis</taxon>
        <taxon>Zoopagomycota</taxon>
        <taxon>Kickxellomycotina</taxon>
        <taxon>Dimargaritomycetes</taxon>
        <taxon>Dimargaritales</taxon>
        <taxon>Dimargaritaceae</taxon>
        <taxon>Tieghemiomyces</taxon>
    </lineage>
</organism>
<dbReference type="InterPro" id="IPR017871">
    <property type="entry name" value="ABC_transporter-like_CS"/>
</dbReference>
<comment type="subcellular location">
    <subcellularLocation>
        <location evidence="1">Membrane</location>
        <topology evidence="1">Multi-pass membrane protein</topology>
    </subcellularLocation>
</comment>
<dbReference type="GO" id="GO:0016020">
    <property type="term" value="C:membrane"/>
    <property type="evidence" value="ECO:0007669"/>
    <property type="project" value="UniProtKB-SubCell"/>
</dbReference>
<dbReference type="EMBL" id="JANBPT010000520">
    <property type="protein sequence ID" value="KAJ1918011.1"/>
    <property type="molecule type" value="Genomic_DNA"/>
</dbReference>
<evidence type="ECO:0000256" key="4">
    <source>
        <dbReference type="ARBA" id="ARBA00022692"/>
    </source>
</evidence>
<feature type="transmembrane region" description="Helical" evidence="11">
    <location>
        <begin position="143"/>
        <end position="164"/>
    </location>
</feature>
<dbReference type="OrthoDB" id="6500128at2759"/>
<keyword evidence="8 11" id="KW-1133">Transmembrane helix</keyword>
<dbReference type="GO" id="GO:0140359">
    <property type="term" value="F:ABC-type transporter activity"/>
    <property type="evidence" value="ECO:0007669"/>
    <property type="project" value="InterPro"/>
</dbReference>
<dbReference type="SUPFAM" id="SSF52540">
    <property type="entry name" value="P-loop containing nucleoside triphosphate hydrolases"/>
    <property type="match status" value="2"/>
</dbReference>
<evidence type="ECO:0008006" key="16">
    <source>
        <dbReference type="Google" id="ProtNLM"/>
    </source>
</evidence>
<feature type="domain" description="ABC transporter" evidence="12">
    <location>
        <begin position="535"/>
        <end position="762"/>
    </location>
</feature>
<evidence type="ECO:0000259" key="13">
    <source>
        <dbReference type="PROSITE" id="PS50929"/>
    </source>
</evidence>
<name>A0A9W7ZX63_9FUNG</name>
<evidence type="ECO:0000256" key="7">
    <source>
        <dbReference type="ARBA" id="ARBA00022840"/>
    </source>
</evidence>
<keyword evidence="6" id="KW-0547">Nucleotide-binding</keyword>
<feature type="transmembrane region" description="Helical" evidence="11">
    <location>
        <begin position="1154"/>
        <end position="1172"/>
    </location>
</feature>
<dbReference type="Pfam" id="PF00664">
    <property type="entry name" value="ABC_membrane"/>
    <property type="match status" value="2"/>
</dbReference>
<dbReference type="CDD" id="cd18579">
    <property type="entry name" value="ABC_6TM_ABCC_D1"/>
    <property type="match status" value="1"/>
</dbReference>
<dbReference type="PANTHER" id="PTHR24223:SF456">
    <property type="entry name" value="MULTIDRUG RESISTANCE-ASSOCIATED PROTEIN LETHAL(2)03659"/>
    <property type="match status" value="1"/>
</dbReference>
<accession>A0A9W7ZX63</accession>
<feature type="domain" description="ABC transporter" evidence="12">
    <location>
        <begin position="1254"/>
        <end position="1490"/>
    </location>
</feature>
<feature type="transmembrane region" description="Helical" evidence="11">
    <location>
        <begin position="1063"/>
        <end position="1082"/>
    </location>
</feature>
<feature type="compositionally biased region" description="Polar residues" evidence="10">
    <location>
        <begin position="511"/>
        <end position="522"/>
    </location>
</feature>
<feature type="transmembrane region" description="Helical" evidence="11">
    <location>
        <begin position="269"/>
        <end position="288"/>
    </location>
</feature>
<dbReference type="InterPro" id="IPR003439">
    <property type="entry name" value="ABC_transporter-like_ATP-bd"/>
</dbReference>
<sequence length="1516" mass="165575">MFETKPRVSEDYPFPAEPVSPVRPPPLLEGVGFLSKITFQWVQPIISRGARREISDENLNDLSTSDQCATLTDKVNQAWKAEKSARPDCPRLWRLILAISKPHLLRSGAVALVESTTKIAQAAFLGYLVNFFHDPTIPTQHGYLFALGLSLSVILEAFTHHIFYFSLSRMGLNVRVGLSIARGLITTLVISSDIPTGPGVALRLLYSAMIYQKSLRLPASSSMSTGTVINMISNDMQPFETVCYFIHALWMAPYEIALAFYFLWRDVRWSILVGLGVFALMVPLQLLLAKNFAVIRKHTVHARDQRIRLLGDTFTGISTIKLSGWEDVIRDKIVALRRWELGFLRRAALLKSLNEGIFFSSGTMVCAATFISLHYLSHGFQPGQIFTTMTVFYRVRLMVANFVPKLLECMAEARVSAQRIVEFLELPEVNLMLENVPSQGADVAPAGLENDPSEKPTTGSLGHSARTGEDPHSIPYAVRLHHATLTWDAANGSEDGPATTLTHTSKARRLNQLSVVSDSATKGPTGIPKNSTPPTRLTPSSTDEPRSSGPVLRDLHLTLGRDELLGVIGPVGSGKSSLCMSVLGELTLLSGQLDFGTGARQPRVGYSAQVPWIMAGTIRDNILFYAPFDPVWYSTVVECCALATDFALFADGDLTMVGEKGTNLSGGQRARLSLARAVYQKADLYVLDDPLSAVDPHVARHLFQNVVCGLLAGKPRILVTHQIQFVTECDSVLLLDQGRGFAQGPVDQVMALLLSGAQEDGTYGSATTLGAVTSTSLSTPERPVASALRREDPHSASSQSIRDFVHHLCDLSTLPSGGHPLSRIDPMRPGDNDSASLSGESDGSASPLPSDTSSHLATALPTHCSKSTDDPTSSPNKHPTGAAGPPISGDIPSAEAKIGDEETVDEGSPPISLYYRFFRYGSSVGTLCILAALMVGTQVCLLMTDYVLTRWSSMPYAEQHNWRHPALYGGMALLTCALAIMRAVACLLMTLRASDATFYRMLNAVLASPMHFFHVNPQGRILNRFTKDQSSVDEMLPLNMYDATQCLLMVTGAIVVICMANPFIVISVPVILVGFGLLRRYYMLANRVIKRIESASRSPVYSTLSETLDGLGTLRAFGAGRHFSARFGAALDQNSRAYFVFIGASRWLGFRLDFMSAMFLTLAAFVTVTGRAGSNPNLVGLGLVYIIQLLGLLQWMVRQTTEVEILFVAVERMMAYVGLPSEEKSGAAGPLVPSSALNSKPVVPPPAWPDQGAIEFKSLSLRYPGSTAPVLCNISFTARPAEKIGVVGRTGAGKSSLLTALFRLTEPYPAGCIRIDGVDISALGLRALRRRLAIIPQEAFLFHGTLRFNLDPFDQHSDAEIWDALAMCELKPAIERLPDRLESVVTENGKNFSVGERQLFSLCRAVLRRARVIIMDEATANVDLSTDRLIQQTIHTQFAHATILTIAHRLHTVIGDYDRILVLDRGEVQEYGDPWELLQNPHGWLTDMVAKTGPTSAAELRAAAHRKWLQNQGHRV</sequence>
<dbReference type="InterPro" id="IPR044746">
    <property type="entry name" value="ABCC_6TM_D1"/>
</dbReference>
<feature type="domain" description="ABC transmembrane type-1" evidence="13">
    <location>
        <begin position="929"/>
        <end position="1204"/>
    </location>
</feature>
<keyword evidence="4 11" id="KW-0812">Transmembrane</keyword>
<dbReference type="FunFam" id="1.20.1560.10:FF:000013">
    <property type="entry name" value="ABC transporter C family member 2"/>
    <property type="match status" value="1"/>
</dbReference>
<feature type="transmembrane region" description="Helical" evidence="11">
    <location>
        <begin position="184"/>
        <end position="206"/>
    </location>
</feature>
<comment type="caution">
    <text evidence="14">The sequence shown here is derived from an EMBL/GenBank/DDBJ whole genome shotgun (WGS) entry which is preliminary data.</text>
</comment>
<dbReference type="PROSITE" id="PS50893">
    <property type="entry name" value="ABC_TRANSPORTER_2"/>
    <property type="match status" value="2"/>
</dbReference>
<dbReference type="CDD" id="cd03250">
    <property type="entry name" value="ABCC_MRP_domain1"/>
    <property type="match status" value="1"/>
</dbReference>
<dbReference type="PROSITE" id="PS00211">
    <property type="entry name" value="ABC_TRANSPORTER_1"/>
    <property type="match status" value="2"/>
</dbReference>
<evidence type="ECO:0000256" key="6">
    <source>
        <dbReference type="ARBA" id="ARBA00022741"/>
    </source>
</evidence>
<dbReference type="CDD" id="cd18580">
    <property type="entry name" value="ABC_6TM_ABCC_D2"/>
    <property type="match status" value="1"/>
</dbReference>
<dbReference type="Gene3D" id="3.40.50.300">
    <property type="entry name" value="P-loop containing nucleotide triphosphate hydrolases"/>
    <property type="match status" value="2"/>
</dbReference>
<evidence type="ECO:0000313" key="14">
    <source>
        <dbReference type="EMBL" id="KAJ1918011.1"/>
    </source>
</evidence>
<dbReference type="Pfam" id="PF00005">
    <property type="entry name" value="ABC_tran"/>
    <property type="match status" value="2"/>
</dbReference>
<keyword evidence="3" id="KW-0813">Transport</keyword>
<dbReference type="FunFam" id="3.40.50.300:FF:000973">
    <property type="entry name" value="Multidrug resistance-associated protein 4"/>
    <property type="match status" value="1"/>
</dbReference>
<feature type="region of interest" description="Disordered" evidence="10">
    <location>
        <begin position="816"/>
        <end position="893"/>
    </location>
</feature>
<feature type="region of interest" description="Disordered" evidence="10">
    <location>
        <begin position="489"/>
        <end position="550"/>
    </location>
</feature>
<evidence type="ECO:0000256" key="3">
    <source>
        <dbReference type="ARBA" id="ARBA00022448"/>
    </source>
</evidence>
<evidence type="ECO:0000256" key="9">
    <source>
        <dbReference type="ARBA" id="ARBA00023136"/>
    </source>
</evidence>
<dbReference type="GO" id="GO:0016887">
    <property type="term" value="F:ATP hydrolysis activity"/>
    <property type="evidence" value="ECO:0007669"/>
    <property type="project" value="InterPro"/>
</dbReference>
<dbReference type="FunFam" id="3.40.50.300:FF:000163">
    <property type="entry name" value="Multidrug resistance-associated protein member 4"/>
    <property type="match status" value="1"/>
</dbReference>
<feature type="region of interest" description="Disordered" evidence="10">
    <location>
        <begin position="774"/>
        <end position="799"/>
    </location>
</feature>
<keyword evidence="7" id="KW-0067">ATP-binding</keyword>
<feature type="domain" description="ABC transmembrane type-1" evidence="13">
    <location>
        <begin position="111"/>
        <end position="411"/>
    </location>
</feature>
<feature type="compositionally biased region" description="Polar residues" evidence="10">
    <location>
        <begin position="833"/>
        <end position="856"/>
    </location>
</feature>
<dbReference type="PANTHER" id="PTHR24223">
    <property type="entry name" value="ATP-BINDING CASSETTE SUB-FAMILY C"/>
    <property type="match status" value="1"/>
</dbReference>
<feature type="region of interest" description="Disordered" evidence="10">
    <location>
        <begin position="442"/>
        <end position="472"/>
    </location>
</feature>
<keyword evidence="5" id="KW-0677">Repeat</keyword>
<proteinExistence type="inferred from homology"/>
<comment type="similarity">
    <text evidence="2">Belongs to the ABC transporter superfamily. ABCC family. Conjugate transporter (TC 3.A.1.208) subfamily.</text>
</comment>
<dbReference type="InterPro" id="IPR003593">
    <property type="entry name" value="AAA+_ATPase"/>
</dbReference>
<dbReference type="SMART" id="SM00382">
    <property type="entry name" value="AAA"/>
    <property type="match status" value="2"/>
</dbReference>
<dbReference type="PROSITE" id="PS50929">
    <property type="entry name" value="ABC_TM1F"/>
    <property type="match status" value="2"/>
</dbReference>
<reference evidence="14" key="1">
    <citation type="submission" date="2022-07" db="EMBL/GenBank/DDBJ databases">
        <title>Phylogenomic reconstructions and comparative analyses of Kickxellomycotina fungi.</title>
        <authorList>
            <person name="Reynolds N.K."/>
            <person name="Stajich J.E."/>
            <person name="Barry K."/>
            <person name="Grigoriev I.V."/>
            <person name="Crous P."/>
            <person name="Smith M.E."/>
        </authorList>
    </citation>
    <scope>NUCLEOTIDE SEQUENCE</scope>
    <source>
        <strain evidence="14">RSA 861</strain>
    </source>
</reference>
<keyword evidence="15" id="KW-1185">Reference proteome</keyword>
<gene>
    <name evidence="14" type="ORF">IWQ60_007613</name>
</gene>
<protein>
    <recommendedName>
        <fullName evidence="16">P-loop containing nucleoside triphosphate hydrolase protein</fullName>
    </recommendedName>
</protein>
<dbReference type="InterPro" id="IPR044726">
    <property type="entry name" value="ABCC_6TM_D2"/>
</dbReference>
<dbReference type="InterPro" id="IPR027417">
    <property type="entry name" value="P-loop_NTPase"/>
</dbReference>
<evidence type="ECO:0000256" key="2">
    <source>
        <dbReference type="ARBA" id="ARBA00009726"/>
    </source>
</evidence>
<evidence type="ECO:0000256" key="8">
    <source>
        <dbReference type="ARBA" id="ARBA00022989"/>
    </source>
</evidence>
<feature type="transmembrane region" description="Helical" evidence="11">
    <location>
        <begin position="965"/>
        <end position="991"/>
    </location>
</feature>
<evidence type="ECO:0000259" key="12">
    <source>
        <dbReference type="PROSITE" id="PS50893"/>
    </source>
</evidence>
<dbReference type="CDD" id="cd03244">
    <property type="entry name" value="ABCC_MRP_domain2"/>
    <property type="match status" value="1"/>
</dbReference>
<dbReference type="Gene3D" id="1.20.1560.10">
    <property type="entry name" value="ABC transporter type 1, transmembrane domain"/>
    <property type="match status" value="2"/>
</dbReference>
<feature type="transmembrane region" description="Helical" evidence="11">
    <location>
        <begin position="241"/>
        <end position="263"/>
    </location>
</feature>
<dbReference type="GO" id="GO:0005524">
    <property type="term" value="F:ATP binding"/>
    <property type="evidence" value="ECO:0007669"/>
    <property type="project" value="UniProtKB-KW"/>
</dbReference>
<evidence type="ECO:0000256" key="5">
    <source>
        <dbReference type="ARBA" id="ARBA00022737"/>
    </source>
</evidence>
<dbReference type="Proteomes" id="UP001150569">
    <property type="component" value="Unassembled WGS sequence"/>
</dbReference>
<evidence type="ECO:0000256" key="10">
    <source>
        <dbReference type="SAM" id="MobiDB-lite"/>
    </source>
</evidence>
<dbReference type="SUPFAM" id="SSF90123">
    <property type="entry name" value="ABC transporter transmembrane region"/>
    <property type="match status" value="2"/>
</dbReference>
<keyword evidence="9 11" id="KW-0472">Membrane</keyword>
<feature type="compositionally biased region" description="Low complexity" evidence="10">
    <location>
        <begin position="532"/>
        <end position="542"/>
    </location>
</feature>
<evidence type="ECO:0000313" key="15">
    <source>
        <dbReference type="Proteomes" id="UP001150569"/>
    </source>
</evidence>
<evidence type="ECO:0000256" key="1">
    <source>
        <dbReference type="ARBA" id="ARBA00004141"/>
    </source>
</evidence>
<feature type="transmembrane region" description="Helical" evidence="11">
    <location>
        <begin position="356"/>
        <end position="376"/>
    </location>
</feature>